<name>Q0TXQ9_PHANO</name>
<evidence type="ECO:0000313" key="3">
    <source>
        <dbReference type="Proteomes" id="UP000001055"/>
    </source>
</evidence>
<protein>
    <submittedName>
        <fullName evidence="2">Uncharacterized protein</fullName>
    </submittedName>
</protein>
<dbReference type="EMBL" id="CH445364">
    <property type="protein sequence ID" value="EAT76915.1"/>
    <property type="molecule type" value="Genomic_DNA"/>
</dbReference>
<gene>
    <name evidence="2" type="ORF">SNOG_15820</name>
</gene>
<dbReference type="Proteomes" id="UP000001055">
    <property type="component" value="Unassembled WGS sequence"/>
</dbReference>
<evidence type="ECO:0000256" key="1">
    <source>
        <dbReference type="SAM" id="MobiDB-lite"/>
    </source>
</evidence>
<accession>Q0TXQ9</accession>
<dbReference type="KEGG" id="pno:SNOG_15820"/>
<dbReference type="RefSeq" id="XP_001805958.1">
    <property type="nucleotide sequence ID" value="XM_001805906.1"/>
</dbReference>
<proteinExistence type="predicted"/>
<evidence type="ECO:0000313" key="2">
    <source>
        <dbReference type="EMBL" id="EAT76915.1"/>
    </source>
</evidence>
<organism evidence="2 3">
    <name type="scientific">Phaeosphaeria nodorum (strain SN15 / ATCC MYA-4574 / FGSC 10173)</name>
    <name type="common">Glume blotch fungus</name>
    <name type="synonym">Parastagonospora nodorum</name>
    <dbReference type="NCBI Taxonomy" id="321614"/>
    <lineage>
        <taxon>Eukaryota</taxon>
        <taxon>Fungi</taxon>
        <taxon>Dikarya</taxon>
        <taxon>Ascomycota</taxon>
        <taxon>Pezizomycotina</taxon>
        <taxon>Dothideomycetes</taxon>
        <taxon>Pleosporomycetidae</taxon>
        <taxon>Pleosporales</taxon>
        <taxon>Pleosporineae</taxon>
        <taxon>Phaeosphaeriaceae</taxon>
        <taxon>Parastagonospora</taxon>
    </lineage>
</organism>
<dbReference type="AlphaFoldDB" id="Q0TXQ9"/>
<reference evidence="3" key="1">
    <citation type="journal article" date="2007" name="Plant Cell">
        <title>Dothideomycete-plant interactions illuminated by genome sequencing and EST analysis of the wheat pathogen Stagonospora nodorum.</title>
        <authorList>
            <person name="Hane J.K."/>
            <person name="Lowe R.G."/>
            <person name="Solomon P.S."/>
            <person name="Tan K.C."/>
            <person name="Schoch C.L."/>
            <person name="Spatafora J.W."/>
            <person name="Crous P.W."/>
            <person name="Kodira C."/>
            <person name="Birren B.W."/>
            <person name="Galagan J.E."/>
            <person name="Torriani S.F."/>
            <person name="McDonald B.A."/>
            <person name="Oliver R.P."/>
        </authorList>
    </citation>
    <scope>NUCLEOTIDE SEQUENCE [LARGE SCALE GENOMIC DNA]</scope>
    <source>
        <strain evidence="3">SN15 / ATCC MYA-4574 / FGSC 10173</strain>
    </source>
</reference>
<sequence>MYTQNFGSPGKNSPPIDMIPATTESGTKNVPSSVSHLTDFACMLLACASLNATTSFKVINIDSKGPHVRLYILSVYG</sequence>
<dbReference type="GeneID" id="5982888"/>
<dbReference type="HOGENOM" id="CLU_2638884_0_0_1"/>
<dbReference type="InParanoid" id="Q0TXQ9"/>
<feature type="compositionally biased region" description="Polar residues" evidence="1">
    <location>
        <begin position="1"/>
        <end position="11"/>
    </location>
</feature>
<feature type="region of interest" description="Disordered" evidence="1">
    <location>
        <begin position="1"/>
        <end position="29"/>
    </location>
</feature>